<dbReference type="EMBL" id="BOMM01000103">
    <property type="protein sequence ID" value="GIE16846.1"/>
    <property type="molecule type" value="Genomic_DNA"/>
</dbReference>
<proteinExistence type="predicted"/>
<sequence length="60" mass="6509">MTTVVCIRCKSTESAGLCRTSHNAALCHACYRITHFVEVCSRICMDCAREGLDPMTAVAA</sequence>
<evidence type="ECO:0000313" key="2">
    <source>
        <dbReference type="Proteomes" id="UP000598174"/>
    </source>
</evidence>
<evidence type="ECO:0000313" key="1">
    <source>
        <dbReference type="EMBL" id="GIE16846.1"/>
    </source>
</evidence>
<name>A0A919MEG3_9ACTN</name>
<reference evidence="1" key="1">
    <citation type="submission" date="2021-01" db="EMBL/GenBank/DDBJ databases">
        <title>Whole genome shotgun sequence of Actinoplanes ferrugineus NBRC 15555.</title>
        <authorList>
            <person name="Komaki H."/>
            <person name="Tamura T."/>
        </authorList>
    </citation>
    <scope>NUCLEOTIDE SEQUENCE</scope>
    <source>
        <strain evidence="1">NBRC 15555</strain>
    </source>
</reference>
<dbReference type="AlphaFoldDB" id="A0A919MEG3"/>
<accession>A0A919MEG3</accession>
<organism evidence="1 2">
    <name type="scientific">Paractinoplanes ferrugineus</name>
    <dbReference type="NCBI Taxonomy" id="113564"/>
    <lineage>
        <taxon>Bacteria</taxon>
        <taxon>Bacillati</taxon>
        <taxon>Actinomycetota</taxon>
        <taxon>Actinomycetes</taxon>
        <taxon>Micromonosporales</taxon>
        <taxon>Micromonosporaceae</taxon>
        <taxon>Paractinoplanes</taxon>
    </lineage>
</organism>
<gene>
    <name evidence="1" type="ORF">Afe05nite_86860</name>
</gene>
<dbReference type="RefSeq" id="WP_203823169.1">
    <property type="nucleotide sequence ID" value="NZ_BAAABP010000003.1"/>
</dbReference>
<keyword evidence="2" id="KW-1185">Reference proteome</keyword>
<protein>
    <submittedName>
        <fullName evidence="1">Uncharacterized protein</fullName>
    </submittedName>
</protein>
<comment type="caution">
    <text evidence="1">The sequence shown here is derived from an EMBL/GenBank/DDBJ whole genome shotgun (WGS) entry which is preliminary data.</text>
</comment>
<dbReference type="Proteomes" id="UP000598174">
    <property type="component" value="Unassembled WGS sequence"/>
</dbReference>